<dbReference type="AlphaFoldDB" id="A0A9D1XRC0"/>
<evidence type="ECO:0000313" key="1">
    <source>
        <dbReference type="EMBL" id="HIX86251.1"/>
    </source>
</evidence>
<name>A0A9D1XRC0_9BACT</name>
<evidence type="ECO:0000313" key="2">
    <source>
        <dbReference type="Proteomes" id="UP000823847"/>
    </source>
</evidence>
<reference evidence="1" key="1">
    <citation type="journal article" date="2021" name="PeerJ">
        <title>Extensive microbial diversity within the chicken gut microbiome revealed by metagenomics and culture.</title>
        <authorList>
            <person name="Gilroy R."/>
            <person name="Ravi A."/>
            <person name="Getino M."/>
            <person name="Pursley I."/>
            <person name="Horton D.L."/>
            <person name="Alikhan N.F."/>
            <person name="Baker D."/>
            <person name="Gharbi K."/>
            <person name="Hall N."/>
            <person name="Watson M."/>
            <person name="Adriaenssens E.M."/>
            <person name="Foster-Nyarko E."/>
            <person name="Jarju S."/>
            <person name="Secka A."/>
            <person name="Antonio M."/>
            <person name="Oren A."/>
            <person name="Chaudhuri R.R."/>
            <person name="La Ragione R."/>
            <person name="Hildebrand F."/>
            <person name="Pallen M.J."/>
        </authorList>
    </citation>
    <scope>NUCLEOTIDE SEQUENCE</scope>
    <source>
        <strain evidence="1">ChiHecec2B26-12326</strain>
    </source>
</reference>
<protein>
    <submittedName>
        <fullName evidence="1">Uncharacterized protein</fullName>
    </submittedName>
</protein>
<organism evidence="1 2">
    <name type="scientific">Candidatus Parabacteroides intestinigallinarum</name>
    <dbReference type="NCBI Taxonomy" id="2838722"/>
    <lineage>
        <taxon>Bacteria</taxon>
        <taxon>Pseudomonadati</taxon>
        <taxon>Bacteroidota</taxon>
        <taxon>Bacteroidia</taxon>
        <taxon>Bacteroidales</taxon>
        <taxon>Tannerellaceae</taxon>
        <taxon>Parabacteroides</taxon>
    </lineage>
</organism>
<dbReference type="EMBL" id="DXEN01000051">
    <property type="protein sequence ID" value="HIX86251.1"/>
    <property type="molecule type" value="Genomic_DNA"/>
</dbReference>
<gene>
    <name evidence="1" type="ORF">H9848_06555</name>
</gene>
<reference evidence="1" key="2">
    <citation type="submission" date="2021-04" db="EMBL/GenBank/DDBJ databases">
        <authorList>
            <person name="Gilroy R."/>
        </authorList>
    </citation>
    <scope>NUCLEOTIDE SEQUENCE</scope>
    <source>
        <strain evidence="1">ChiHecec2B26-12326</strain>
    </source>
</reference>
<proteinExistence type="predicted"/>
<dbReference type="Proteomes" id="UP000823847">
    <property type="component" value="Unassembled WGS sequence"/>
</dbReference>
<sequence length="135" mass="15690">MKDGKFGPTPNGHFYMPMPYHNPTAARRANKSRWILDPSQQYNVFELADTSLGDRANWMNDDESGLYGMLDSCRMVLGKDGDERLAFFPATRNEADPWHGYPVDSLEIGEDLIAFWFDQQLIDRITYIRLMRHEI</sequence>
<accession>A0A9D1XRC0</accession>
<comment type="caution">
    <text evidence="1">The sequence shown here is derived from an EMBL/GenBank/DDBJ whole genome shotgun (WGS) entry which is preliminary data.</text>
</comment>